<dbReference type="HOGENOM" id="CLU_056696_0_0_6"/>
<feature type="compositionally biased region" description="Polar residues" evidence="1">
    <location>
        <begin position="155"/>
        <end position="166"/>
    </location>
</feature>
<dbReference type="OrthoDB" id="9774179at2"/>
<evidence type="ECO:0000259" key="2">
    <source>
        <dbReference type="Pfam" id="PF01575"/>
    </source>
</evidence>
<dbReference type="InterPro" id="IPR029069">
    <property type="entry name" value="HotDog_dom_sf"/>
</dbReference>
<sequence>MPDPLIYYRQPPKLLPLYTRALAPKNPKNNGDIALPSLSAELIGASTYNETLTRYDAICGFQPGIRVPVTWPHVMAFPLHLKLLTDKRFPLPLLGLVHLRNTITQHRAIGRGEILDLRVRLGAQERTSRGLEFDLITEVYSAGQLVWEESSINLSRGSGTESTTTKKAPPPELERYPNTVSINAPEPTGRRYAGVSGDRNPIHMHAVTARAFGFPKAIAHGMWSKAQALAMLEQQKDWQPGPVRISCQFKKPLLLPGTAQLNWRTGESGWDFQLLNAQGNAPHLSGRIEWL</sequence>
<dbReference type="InterPro" id="IPR002539">
    <property type="entry name" value="MaoC-like_dom"/>
</dbReference>
<accession>W5YKH5</accession>
<evidence type="ECO:0000313" key="4">
    <source>
        <dbReference type="Proteomes" id="UP000061489"/>
    </source>
</evidence>
<dbReference type="AlphaFoldDB" id="W5YKH5"/>
<dbReference type="GO" id="GO:0004312">
    <property type="term" value="F:fatty acid synthase activity"/>
    <property type="evidence" value="ECO:0007669"/>
    <property type="project" value="InterPro"/>
</dbReference>
<dbReference type="GO" id="GO:0006633">
    <property type="term" value="P:fatty acid biosynthetic process"/>
    <property type="evidence" value="ECO:0007669"/>
    <property type="project" value="InterPro"/>
</dbReference>
<dbReference type="GO" id="GO:0005835">
    <property type="term" value="C:fatty acid synthase complex"/>
    <property type="evidence" value="ECO:0007669"/>
    <property type="project" value="InterPro"/>
</dbReference>
<dbReference type="Gene3D" id="3.10.129.10">
    <property type="entry name" value="Hotdog Thioesterase"/>
    <property type="match status" value="1"/>
</dbReference>
<gene>
    <name evidence="3" type="ORF">AU14_16385</name>
</gene>
<evidence type="ECO:0000256" key="1">
    <source>
        <dbReference type="SAM" id="MobiDB-lite"/>
    </source>
</evidence>
<dbReference type="PANTHER" id="PTHR43841">
    <property type="entry name" value="3-HYDROXYACYL-THIOESTER DEHYDRATASE HTDX-RELATED"/>
    <property type="match status" value="1"/>
</dbReference>
<protein>
    <submittedName>
        <fullName evidence="3">Dehydratase</fullName>
    </submittedName>
</protein>
<dbReference type="EMBL" id="CP007151">
    <property type="protein sequence ID" value="AHI29581.1"/>
    <property type="molecule type" value="Genomic_DNA"/>
</dbReference>
<dbReference type="STRING" id="1420916.AU14_16385"/>
<feature type="domain" description="MaoC-like" evidence="2">
    <location>
        <begin position="180"/>
        <end position="261"/>
    </location>
</feature>
<keyword evidence="4" id="KW-1185">Reference proteome</keyword>
<dbReference type="RefSeq" id="WP_041344057.1">
    <property type="nucleotide sequence ID" value="NZ_CP007151.1"/>
</dbReference>
<feature type="region of interest" description="Disordered" evidence="1">
    <location>
        <begin position="155"/>
        <end position="187"/>
    </location>
</feature>
<organism evidence="3 4">
    <name type="scientific">Marinobacter similis</name>
    <dbReference type="NCBI Taxonomy" id="1420916"/>
    <lineage>
        <taxon>Bacteria</taxon>
        <taxon>Pseudomonadati</taxon>
        <taxon>Pseudomonadota</taxon>
        <taxon>Gammaproteobacteria</taxon>
        <taxon>Pseudomonadales</taxon>
        <taxon>Marinobacteraceae</taxon>
        <taxon>Marinobacter</taxon>
    </lineage>
</organism>
<dbReference type="Proteomes" id="UP000061489">
    <property type="component" value="Chromosome"/>
</dbReference>
<dbReference type="PANTHER" id="PTHR43841:SF1">
    <property type="entry name" value="3-HYDROXYACYL-THIOESTER DEHYDRATASE X"/>
    <property type="match status" value="1"/>
</dbReference>
<reference evidence="3 4" key="1">
    <citation type="journal article" date="2014" name="Genome Announc.">
        <title>Draft Genome Sequences of Marinobacter similis A3d10T and Marinobacter salarius R9SW1T.</title>
        <authorList>
            <person name="Ivanova E.P."/>
            <person name="Ng H.J."/>
            <person name="Webb H.K."/>
            <person name="Feng G."/>
            <person name="Oshima K."/>
            <person name="Hattori M."/>
            <person name="Ohkuma M."/>
            <person name="Sergeev A.F."/>
            <person name="Mikhailov V.V."/>
            <person name="Crawford R.J."/>
            <person name="Sawabe T."/>
        </authorList>
    </citation>
    <scope>NUCLEOTIDE SEQUENCE [LARGE SCALE GENOMIC DNA]</scope>
    <source>
        <strain evidence="3 4">A3d10</strain>
    </source>
</reference>
<evidence type="ECO:0000313" key="3">
    <source>
        <dbReference type="EMBL" id="AHI29581.1"/>
    </source>
</evidence>
<dbReference type="InterPro" id="IPR003965">
    <property type="entry name" value="Fatty_acid_synthase"/>
</dbReference>
<dbReference type="Pfam" id="PF01575">
    <property type="entry name" value="MaoC_dehydratas"/>
    <property type="match status" value="1"/>
</dbReference>
<dbReference type="SUPFAM" id="SSF54637">
    <property type="entry name" value="Thioesterase/thiol ester dehydrase-isomerase"/>
    <property type="match status" value="2"/>
</dbReference>
<name>W5YKH5_9GAMM</name>
<dbReference type="PRINTS" id="PR01483">
    <property type="entry name" value="FASYNTHASE"/>
</dbReference>
<dbReference type="KEGG" id="msx:AU14_16385"/>
<proteinExistence type="predicted"/>